<dbReference type="GO" id="GO:0003700">
    <property type="term" value="F:DNA-binding transcription factor activity"/>
    <property type="evidence" value="ECO:0007669"/>
    <property type="project" value="InterPro"/>
</dbReference>
<dbReference type="GO" id="GO:0043565">
    <property type="term" value="F:sequence-specific DNA binding"/>
    <property type="evidence" value="ECO:0007669"/>
    <property type="project" value="InterPro"/>
</dbReference>
<dbReference type="SMART" id="SM00342">
    <property type="entry name" value="HTH_ARAC"/>
    <property type="match status" value="1"/>
</dbReference>
<evidence type="ECO:0000313" key="6">
    <source>
        <dbReference type="Proteomes" id="UP000245202"/>
    </source>
</evidence>
<dbReference type="InterPro" id="IPR018060">
    <property type="entry name" value="HTH_AraC"/>
</dbReference>
<reference evidence="5 6" key="1">
    <citation type="submission" date="2017-08" db="EMBL/GenBank/DDBJ databases">
        <title>Substantial Increase in Enzyme Production by Combined Drug-Resistance Mutations in Paenibacillus agaridevorans.</title>
        <authorList>
            <person name="Tanaka Y."/>
            <person name="Funane K."/>
            <person name="Hosaka T."/>
            <person name="Shiwa Y."/>
            <person name="Fujita N."/>
            <person name="Miyazaki T."/>
            <person name="Yoshikawa H."/>
            <person name="Murakami K."/>
            <person name="Kasahara K."/>
            <person name="Inaoka T."/>
            <person name="Hiraga Y."/>
            <person name="Ochi K."/>
        </authorList>
    </citation>
    <scope>NUCLEOTIDE SEQUENCE [LARGE SCALE GENOMIC DNA]</scope>
    <source>
        <strain evidence="5 6">T-3040</strain>
    </source>
</reference>
<dbReference type="PANTHER" id="PTHR43280:SF27">
    <property type="entry name" value="TRANSCRIPTIONAL REGULATOR MTLR"/>
    <property type="match status" value="1"/>
</dbReference>
<dbReference type="InterPro" id="IPR018062">
    <property type="entry name" value="HTH_AraC-typ_CS"/>
</dbReference>
<proteinExistence type="predicted"/>
<protein>
    <submittedName>
        <fullName evidence="5">Putative DNA-binding response regulator</fullName>
    </submittedName>
</protein>
<dbReference type="Pfam" id="PF12833">
    <property type="entry name" value="HTH_18"/>
    <property type="match status" value="1"/>
</dbReference>
<keyword evidence="3" id="KW-0804">Transcription</keyword>
<keyword evidence="2 5" id="KW-0238">DNA-binding</keyword>
<feature type="domain" description="HTH araC/xylS-type" evidence="4">
    <location>
        <begin position="16"/>
        <end position="114"/>
    </location>
</feature>
<sequence>MDVGAETNGQEDRLILVLHRYIQSNLGGDLSLVRLAEQVHHSPSYLSRQYKRITGTMLSDYITEERMRLAQRLLASSTMKIQEIASQAGYEAAPQFNRSFKKWCQMTPQGYRDRHFAFGNDQTTQ</sequence>
<evidence type="ECO:0000313" key="5">
    <source>
        <dbReference type="EMBL" id="GBG11714.1"/>
    </source>
</evidence>
<dbReference type="PROSITE" id="PS01124">
    <property type="entry name" value="HTH_ARAC_FAMILY_2"/>
    <property type="match status" value="1"/>
</dbReference>
<comment type="caution">
    <text evidence="5">The sequence shown here is derived from an EMBL/GenBank/DDBJ whole genome shotgun (WGS) entry which is preliminary data.</text>
</comment>
<gene>
    <name evidence="5" type="ORF">PAT3040_06558</name>
</gene>
<keyword evidence="1" id="KW-0805">Transcription regulation</keyword>
<dbReference type="EMBL" id="BDQX01000430">
    <property type="protein sequence ID" value="GBG11714.1"/>
    <property type="molecule type" value="Genomic_DNA"/>
</dbReference>
<keyword evidence="6" id="KW-1185">Reference proteome</keyword>
<evidence type="ECO:0000259" key="4">
    <source>
        <dbReference type="PROSITE" id="PS01124"/>
    </source>
</evidence>
<dbReference type="AlphaFoldDB" id="A0A2R5F5V7"/>
<evidence type="ECO:0000256" key="3">
    <source>
        <dbReference type="ARBA" id="ARBA00023163"/>
    </source>
</evidence>
<organism evidence="5 6">
    <name type="scientific">Paenibacillus agaridevorans</name>
    <dbReference type="NCBI Taxonomy" id="171404"/>
    <lineage>
        <taxon>Bacteria</taxon>
        <taxon>Bacillati</taxon>
        <taxon>Bacillota</taxon>
        <taxon>Bacilli</taxon>
        <taxon>Bacillales</taxon>
        <taxon>Paenibacillaceae</taxon>
        <taxon>Paenibacillus</taxon>
    </lineage>
</organism>
<dbReference type="PANTHER" id="PTHR43280">
    <property type="entry name" value="ARAC-FAMILY TRANSCRIPTIONAL REGULATOR"/>
    <property type="match status" value="1"/>
</dbReference>
<dbReference type="InterPro" id="IPR009057">
    <property type="entry name" value="Homeodomain-like_sf"/>
</dbReference>
<accession>A0A2R5F5V7</accession>
<dbReference type="PROSITE" id="PS00041">
    <property type="entry name" value="HTH_ARAC_FAMILY_1"/>
    <property type="match status" value="1"/>
</dbReference>
<dbReference type="Proteomes" id="UP000245202">
    <property type="component" value="Unassembled WGS sequence"/>
</dbReference>
<evidence type="ECO:0000256" key="1">
    <source>
        <dbReference type="ARBA" id="ARBA00023015"/>
    </source>
</evidence>
<evidence type="ECO:0000256" key="2">
    <source>
        <dbReference type="ARBA" id="ARBA00023125"/>
    </source>
</evidence>
<dbReference type="SUPFAM" id="SSF46689">
    <property type="entry name" value="Homeodomain-like"/>
    <property type="match status" value="2"/>
</dbReference>
<dbReference type="Gene3D" id="1.10.10.60">
    <property type="entry name" value="Homeodomain-like"/>
    <property type="match status" value="2"/>
</dbReference>
<name>A0A2R5F5V7_9BACL</name>